<dbReference type="Gene3D" id="3.40.50.300">
    <property type="entry name" value="P-loop containing nucleotide triphosphate hydrolases"/>
    <property type="match status" value="1"/>
</dbReference>
<dbReference type="CDD" id="cd00876">
    <property type="entry name" value="Ras"/>
    <property type="match status" value="1"/>
</dbReference>
<dbReference type="GO" id="GO:0016020">
    <property type="term" value="C:membrane"/>
    <property type="evidence" value="ECO:0007669"/>
    <property type="project" value="InterPro"/>
</dbReference>
<dbReference type="InterPro" id="IPR005225">
    <property type="entry name" value="Small_GTP-bd"/>
</dbReference>
<organism evidence="4 5">
    <name type="scientific">Anaeramoeba ignava</name>
    <name type="common">Anaerobic marine amoeba</name>
    <dbReference type="NCBI Taxonomy" id="1746090"/>
    <lineage>
        <taxon>Eukaryota</taxon>
        <taxon>Metamonada</taxon>
        <taxon>Anaeramoebidae</taxon>
        <taxon>Anaeramoeba</taxon>
    </lineage>
</organism>
<protein>
    <submittedName>
        <fullName evidence="4">Ras-like protein</fullName>
    </submittedName>
</protein>
<dbReference type="PROSITE" id="PS51420">
    <property type="entry name" value="RHO"/>
    <property type="match status" value="1"/>
</dbReference>
<evidence type="ECO:0000313" key="5">
    <source>
        <dbReference type="Proteomes" id="UP001149090"/>
    </source>
</evidence>
<dbReference type="GO" id="GO:0007165">
    <property type="term" value="P:signal transduction"/>
    <property type="evidence" value="ECO:0007669"/>
    <property type="project" value="InterPro"/>
</dbReference>
<dbReference type="GO" id="GO:0005525">
    <property type="term" value="F:GTP binding"/>
    <property type="evidence" value="ECO:0007669"/>
    <property type="project" value="UniProtKB-KW"/>
</dbReference>
<sequence>MSQDKIIIVLVGSGSVGKSCTALRYIQSKFVEDYDPTIEESYRKMVIVDQIATMLEVIDTAGQEEYRSVRDKNLKIGDGFLVVYSIISTESFLQISSLHQAISQIKSSKNFPTVTTGNKLDLEKQREVPKKDGEKIAEKFSSSFIEISAKTGQFVNDAFEELIRKIRKFKESESNNHNRINTNTSQKQKKKRLRCSIL</sequence>
<dbReference type="SUPFAM" id="SSF52540">
    <property type="entry name" value="P-loop containing nucleoside triphosphate hydrolases"/>
    <property type="match status" value="1"/>
</dbReference>
<dbReference type="PROSITE" id="PS51419">
    <property type="entry name" value="RAB"/>
    <property type="match status" value="1"/>
</dbReference>
<keyword evidence="2" id="KW-0342">GTP-binding</keyword>
<reference evidence="4" key="1">
    <citation type="submission" date="2022-10" db="EMBL/GenBank/DDBJ databases">
        <title>Novel sulphate-reducing endosymbionts in the free-living metamonad Anaeramoeba.</title>
        <authorList>
            <person name="Jerlstrom-Hultqvist J."/>
            <person name="Cepicka I."/>
            <person name="Gallot-Lavallee L."/>
            <person name="Salas-Leiva D."/>
            <person name="Curtis B.A."/>
            <person name="Zahonova K."/>
            <person name="Pipaliya S."/>
            <person name="Dacks J."/>
            <person name="Roger A.J."/>
        </authorList>
    </citation>
    <scope>NUCLEOTIDE SEQUENCE</scope>
    <source>
        <strain evidence="4">BMAN</strain>
    </source>
</reference>
<dbReference type="InterPro" id="IPR020849">
    <property type="entry name" value="Small_GTPase_Ras-type"/>
</dbReference>
<dbReference type="GO" id="GO:0003924">
    <property type="term" value="F:GTPase activity"/>
    <property type="evidence" value="ECO:0007669"/>
    <property type="project" value="InterPro"/>
</dbReference>
<keyword evidence="5" id="KW-1185">Reference proteome</keyword>
<evidence type="ECO:0000256" key="3">
    <source>
        <dbReference type="SAM" id="MobiDB-lite"/>
    </source>
</evidence>
<evidence type="ECO:0000313" key="4">
    <source>
        <dbReference type="EMBL" id="KAJ5073188.1"/>
    </source>
</evidence>
<feature type="compositionally biased region" description="Basic residues" evidence="3">
    <location>
        <begin position="187"/>
        <end position="198"/>
    </location>
</feature>
<evidence type="ECO:0000256" key="2">
    <source>
        <dbReference type="ARBA" id="ARBA00023134"/>
    </source>
</evidence>
<name>A0A9Q0LI31_ANAIG</name>
<dbReference type="EMBL" id="JAPDFW010000076">
    <property type="protein sequence ID" value="KAJ5073188.1"/>
    <property type="molecule type" value="Genomic_DNA"/>
</dbReference>
<dbReference type="FunFam" id="3.40.50.300:FF:001423">
    <property type="entry name" value="Ras family GTPase"/>
    <property type="match status" value="1"/>
</dbReference>
<dbReference type="AlphaFoldDB" id="A0A9Q0LI31"/>
<dbReference type="PANTHER" id="PTHR24070">
    <property type="entry name" value="RAS, DI-RAS, AND RHEB FAMILY MEMBERS OF SMALL GTPASE SUPERFAMILY"/>
    <property type="match status" value="1"/>
</dbReference>
<dbReference type="Pfam" id="PF00071">
    <property type="entry name" value="Ras"/>
    <property type="match status" value="1"/>
</dbReference>
<dbReference type="InterPro" id="IPR027417">
    <property type="entry name" value="P-loop_NTPase"/>
</dbReference>
<dbReference type="InterPro" id="IPR001806">
    <property type="entry name" value="Small_GTPase"/>
</dbReference>
<dbReference type="Proteomes" id="UP001149090">
    <property type="component" value="Unassembled WGS sequence"/>
</dbReference>
<dbReference type="PRINTS" id="PR00449">
    <property type="entry name" value="RASTRNSFRMNG"/>
</dbReference>
<dbReference type="SMART" id="SM00173">
    <property type="entry name" value="RAS"/>
    <property type="match status" value="1"/>
</dbReference>
<feature type="compositionally biased region" description="Polar residues" evidence="3">
    <location>
        <begin position="177"/>
        <end position="186"/>
    </location>
</feature>
<accession>A0A9Q0LI31</accession>
<dbReference type="SMART" id="SM00174">
    <property type="entry name" value="RHO"/>
    <property type="match status" value="1"/>
</dbReference>
<dbReference type="PROSITE" id="PS51421">
    <property type="entry name" value="RAS"/>
    <property type="match status" value="1"/>
</dbReference>
<evidence type="ECO:0000256" key="1">
    <source>
        <dbReference type="ARBA" id="ARBA00022741"/>
    </source>
</evidence>
<keyword evidence="1" id="KW-0547">Nucleotide-binding</keyword>
<feature type="region of interest" description="Disordered" evidence="3">
    <location>
        <begin position="174"/>
        <end position="198"/>
    </location>
</feature>
<dbReference type="NCBIfam" id="TIGR00231">
    <property type="entry name" value="small_GTP"/>
    <property type="match status" value="1"/>
</dbReference>
<comment type="caution">
    <text evidence="4">The sequence shown here is derived from an EMBL/GenBank/DDBJ whole genome shotgun (WGS) entry which is preliminary data.</text>
</comment>
<dbReference type="SMART" id="SM00175">
    <property type="entry name" value="RAB"/>
    <property type="match status" value="1"/>
</dbReference>
<proteinExistence type="predicted"/>
<gene>
    <name evidence="4" type="ORF">M0811_08870</name>
</gene>